<dbReference type="AlphaFoldDB" id="A0A1H7UN42"/>
<dbReference type="EMBL" id="FOAD01000013">
    <property type="protein sequence ID" value="SEL98440.1"/>
    <property type="molecule type" value="Genomic_DNA"/>
</dbReference>
<feature type="compositionally biased region" description="Basic and acidic residues" evidence="1">
    <location>
        <begin position="245"/>
        <end position="255"/>
    </location>
</feature>
<sequence length="255" mass="26776">MNRSRAIALLVTVFALAVLGVAAGTLESAQPTAPTDSGDVPTSPRPNSDEGSPQPDEPDGQPVEHVAFPDVDLTNGLDSGGNSESTLSRLGVGVVLFVAGSALVLWRLTSDDSQTEIGATSAEAVSETTETTHTPAPNVRDVPPTNGVYRSWYAMVSLLDSAPDPQRTPTELEQDALEAGFPESAVHSITDLFCAVRYGGQPPTRERGQRAQDALESIQRGRTASPESEPTTDSSDSEVSDSENPDSKAPHLSEP</sequence>
<feature type="compositionally biased region" description="Acidic residues" evidence="1">
    <location>
        <begin position="235"/>
        <end position="244"/>
    </location>
</feature>
<name>A0A1H7UN42_HALLR</name>
<feature type="region of interest" description="Disordered" evidence="1">
    <location>
        <begin position="200"/>
        <end position="255"/>
    </location>
</feature>
<accession>A0A1H7UN42</accession>
<feature type="domain" description="Protein-glutamine gamma-glutamyltransferase-like C-terminal" evidence="3">
    <location>
        <begin position="152"/>
        <end position="216"/>
    </location>
</feature>
<dbReference type="OrthoDB" id="292937at2157"/>
<dbReference type="Pfam" id="PF13559">
    <property type="entry name" value="DUF4129"/>
    <property type="match status" value="1"/>
</dbReference>
<evidence type="ECO:0000256" key="1">
    <source>
        <dbReference type="SAM" id="MobiDB-lite"/>
    </source>
</evidence>
<evidence type="ECO:0000313" key="4">
    <source>
        <dbReference type="EMBL" id="SEL98440.1"/>
    </source>
</evidence>
<evidence type="ECO:0000259" key="3">
    <source>
        <dbReference type="Pfam" id="PF13559"/>
    </source>
</evidence>
<keyword evidence="2" id="KW-1133">Transmembrane helix</keyword>
<reference evidence="4 5" key="1">
    <citation type="submission" date="2016-10" db="EMBL/GenBank/DDBJ databases">
        <authorList>
            <person name="de Groot N.N."/>
        </authorList>
    </citation>
    <scope>NUCLEOTIDE SEQUENCE [LARGE SCALE GENOMIC DNA]</scope>
    <source>
        <strain evidence="4 5">CDM_5</strain>
    </source>
</reference>
<organism evidence="4 5">
    <name type="scientific">Haloferax larsenii</name>
    <dbReference type="NCBI Taxonomy" id="302484"/>
    <lineage>
        <taxon>Archaea</taxon>
        <taxon>Methanobacteriati</taxon>
        <taxon>Methanobacteriota</taxon>
        <taxon>Stenosarchaea group</taxon>
        <taxon>Halobacteria</taxon>
        <taxon>Halobacteriales</taxon>
        <taxon>Haloferacaceae</taxon>
        <taxon>Haloferax</taxon>
    </lineage>
</organism>
<keyword evidence="2" id="KW-0472">Membrane</keyword>
<gene>
    <name evidence="4" type="ORF">SAMN04488691_11356</name>
</gene>
<dbReference type="InterPro" id="IPR025403">
    <property type="entry name" value="TgpA-like_C"/>
</dbReference>
<feature type="compositionally biased region" description="Low complexity" evidence="1">
    <location>
        <begin position="225"/>
        <end position="234"/>
    </location>
</feature>
<feature type="region of interest" description="Disordered" evidence="1">
    <location>
        <begin position="28"/>
        <end position="65"/>
    </location>
</feature>
<keyword evidence="2" id="KW-0812">Transmembrane</keyword>
<feature type="compositionally biased region" description="Low complexity" evidence="1">
    <location>
        <begin position="122"/>
        <end position="134"/>
    </location>
</feature>
<evidence type="ECO:0000256" key="2">
    <source>
        <dbReference type="SAM" id="Phobius"/>
    </source>
</evidence>
<evidence type="ECO:0000313" key="5">
    <source>
        <dbReference type="Proteomes" id="UP000183894"/>
    </source>
</evidence>
<proteinExistence type="predicted"/>
<feature type="region of interest" description="Disordered" evidence="1">
    <location>
        <begin position="122"/>
        <end position="143"/>
    </location>
</feature>
<feature type="transmembrane region" description="Helical" evidence="2">
    <location>
        <begin position="87"/>
        <end position="106"/>
    </location>
</feature>
<protein>
    <recommendedName>
        <fullName evidence="3">Protein-glutamine gamma-glutamyltransferase-like C-terminal domain-containing protein</fullName>
    </recommendedName>
</protein>
<dbReference type="RefSeq" id="WP_074796551.1">
    <property type="nucleotide sequence ID" value="NZ_FOAD01000013.1"/>
</dbReference>
<dbReference type="Proteomes" id="UP000183894">
    <property type="component" value="Unassembled WGS sequence"/>
</dbReference>